<gene>
    <name evidence="4" type="ORF">TWF718_001222</name>
</gene>
<keyword evidence="5" id="KW-1185">Reference proteome</keyword>
<keyword evidence="2" id="KW-0732">Signal</keyword>
<feature type="region of interest" description="Disordered" evidence="1">
    <location>
        <begin position="326"/>
        <end position="408"/>
    </location>
</feature>
<dbReference type="AlphaFoldDB" id="A0AAN8N8G2"/>
<dbReference type="Gene3D" id="2.60.120.260">
    <property type="entry name" value="Galactose-binding domain-like"/>
    <property type="match status" value="1"/>
</dbReference>
<feature type="compositionally biased region" description="Low complexity" evidence="1">
    <location>
        <begin position="622"/>
        <end position="665"/>
    </location>
</feature>
<dbReference type="Proteomes" id="UP001313282">
    <property type="component" value="Unassembled WGS sequence"/>
</dbReference>
<sequence length="868" mass="92123">MAHPLFILAIFVGICMFSLSPAYAEPSPTPYLLPHHGHHAGSDCHGRRPLGYITPSHGAVPVPITAQGQPVTTCIPTAVARYEGGAVSVTKYFTSTYIWYSTYIAGYPHGKPQFISRGDQALTLPPKEPPKYEVRTATITTTGTVKVGKNTYYVERVPTKIEYVKEVSRSFGVCKAEDYFRWSQQNNERASRLGSKTLIDKGRINLGYLGLGSHLGDGVKGLNGKHTPRRLKVDYVSCHDDVCTTEAQNWSVGYRAQTKKRVIAAEFSGWCNGEKPYACELCADVRGYGRVTVTAKVHTPGPCTISSRITTEETITKTITRTRSVKITKTKTKDASGQATSRGGSSVEDSSSALPADPKPTSSGATSSSTSPSQPQVTSTGPSSSSDPEASSAPTGSQQAGSPFRIRIRSTSPTKRLLRRQSDAWYVGIIDNTLVVVEVAAEIVTFSISDKKLRMGNSDYAFADPDDLVARGPILIADTSSGPSTAFSIEEGTNRLLWVNDEFEKGTAEYCVDDDYDINGVYAGAIDALCDKVELIAEFTNDHAPLKASGSSTSAPKSEITSSSEITTSSSPSSSKDVPSSSLEPTALATGPPPISGTESAKSTSAGKEPSAADAAGRPVPSSSSVTIPSASHSSMPTSSTHTTDPASVPPSSSAHPSSSTPAPAKCTSVSSKNHIQNPGFESGVFTPWSPSSEGKNPEFSISTTYPYKGGRSVLIELTSAGSSVTLTQSITTCQGRKYTGAVWLDLGVTGDRRSCSLFITINGAATAEQAGTAGSYSEVPFLFTATSDTTTIGFMASCSNGVTKGTFYLDNIEGVAPMATKTLRAMATRRRAKGKTERKVKREEKKKGSPNTLFYSKSGTLFKWLAI</sequence>
<dbReference type="Pfam" id="PF25485">
    <property type="entry name" value="DUF7908"/>
    <property type="match status" value="1"/>
</dbReference>
<dbReference type="EMBL" id="JAVHNR010000001">
    <property type="protein sequence ID" value="KAK6356882.1"/>
    <property type="molecule type" value="Genomic_DNA"/>
</dbReference>
<feature type="compositionally biased region" description="Low complexity" evidence="1">
    <location>
        <begin position="556"/>
        <end position="582"/>
    </location>
</feature>
<feature type="region of interest" description="Disordered" evidence="1">
    <location>
        <begin position="830"/>
        <end position="850"/>
    </location>
</feature>
<protein>
    <recommendedName>
        <fullName evidence="3">DUF7908 domain-containing protein</fullName>
    </recommendedName>
</protein>
<feature type="region of interest" description="Disordered" evidence="1">
    <location>
        <begin position="544"/>
        <end position="698"/>
    </location>
</feature>
<proteinExistence type="predicted"/>
<evidence type="ECO:0000259" key="3">
    <source>
        <dbReference type="Pfam" id="PF25485"/>
    </source>
</evidence>
<organism evidence="4 5">
    <name type="scientific">Orbilia javanica</name>
    <dbReference type="NCBI Taxonomy" id="47235"/>
    <lineage>
        <taxon>Eukaryota</taxon>
        <taxon>Fungi</taxon>
        <taxon>Dikarya</taxon>
        <taxon>Ascomycota</taxon>
        <taxon>Pezizomycotina</taxon>
        <taxon>Orbiliomycetes</taxon>
        <taxon>Orbiliales</taxon>
        <taxon>Orbiliaceae</taxon>
        <taxon>Orbilia</taxon>
    </lineage>
</organism>
<evidence type="ECO:0000313" key="5">
    <source>
        <dbReference type="Proteomes" id="UP001313282"/>
    </source>
</evidence>
<feature type="chain" id="PRO_5042903680" description="DUF7908 domain-containing protein" evidence="2">
    <location>
        <begin position="25"/>
        <end position="868"/>
    </location>
</feature>
<evidence type="ECO:0000256" key="1">
    <source>
        <dbReference type="SAM" id="MobiDB-lite"/>
    </source>
</evidence>
<feature type="compositionally biased region" description="Low complexity" evidence="1">
    <location>
        <begin position="360"/>
        <end position="395"/>
    </location>
</feature>
<name>A0AAN8N8G2_9PEZI</name>
<dbReference type="InterPro" id="IPR057230">
    <property type="entry name" value="DUF7908"/>
</dbReference>
<feature type="compositionally biased region" description="Low complexity" evidence="1">
    <location>
        <begin position="341"/>
        <end position="352"/>
    </location>
</feature>
<evidence type="ECO:0000256" key="2">
    <source>
        <dbReference type="SAM" id="SignalP"/>
    </source>
</evidence>
<feature type="compositionally biased region" description="Polar residues" evidence="1">
    <location>
        <begin position="597"/>
        <end position="606"/>
    </location>
</feature>
<feature type="compositionally biased region" description="Basic and acidic residues" evidence="1">
    <location>
        <begin position="835"/>
        <end position="848"/>
    </location>
</feature>
<feature type="signal peptide" evidence="2">
    <location>
        <begin position="1"/>
        <end position="24"/>
    </location>
</feature>
<feature type="compositionally biased region" description="Polar residues" evidence="1">
    <location>
        <begin position="689"/>
        <end position="698"/>
    </location>
</feature>
<reference evidence="4 5" key="1">
    <citation type="submission" date="2019-10" db="EMBL/GenBank/DDBJ databases">
        <authorList>
            <person name="Palmer J.M."/>
        </authorList>
    </citation>
    <scope>NUCLEOTIDE SEQUENCE [LARGE SCALE GENOMIC DNA]</scope>
    <source>
        <strain evidence="4 5">TWF718</strain>
    </source>
</reference>
<accession>A0AAN8N8G2</accession>
<feature type="compositionally biased region" description="Polar residues" evidence="1">
    <location>
        <begin position="668"/>
        <end position="677"/>
    </location>
</feature>
<evidence type="ECO:0000313" key="4">
    <source>
        <dbReference type="EMBL" id="KAK6356882.1"/>
    </source>
</evidence>
<comment type="caution">
    <text evidence="4">The sequence shown here is derived from an EMBL/GenBank/DDBJ whole genome shotgun (WGS) entry which is preliminary data.</text>
</comment>
<feature type="domain" description="DUF7908" evidence="3">
    <location>
        <begin position="400"/>
        <end position="540"/>
    </location>
</feature>